<organism evidence="10 11">
    <name type="scientific">Vreelandella subterranea</name>
    <dbReference type="NCBI Taxonomy" id="416874"/>
    <lineage>
        <taxon>Bacteria</taxon>
        <taxon>Pseudomonadati</taxon>
        <taxon>Pseudomonadota</taxon>
        <taxon>Gammaproteobacteria</taxon>
        <taxon>Oceanospirillales</taxon>
        <taxon>Halomonadaceae</taxon>
        <taxon>Vreelandella</taxon>
    </lineage>
</organism>
<evidence type="ECO:0000256" key="2">
    <source>
        <dbReference type="ARBA" id="ARBA00011738"/>
    </source>
</evidence>
<dbReference type="PROSITE" id="PS00903">
    <property type="entry name" value="CYT_DCMP_DEAMINASES_1"/>
    <property type="match status" value="1"/>
</dbReference>
<evidence type="ECO:0000256" key="4">
    <source>
        <dbReference type="ARBA" id="ARBA00022723"/>
    </source>
</evidence>
<evidence type="ECO:0000256" key="8">
    <source>
        <dbReference type="HAMAP-Rule" id="MF_00972"/>
    </source>
</evidence>
<dbReference type="InterPro" id="IPR016192">
    <property type="entry name" value="APOBEC/CMP_deaminase_Zn-bd"/>
</dbReference>
<evidence type="ECO:0000256" key="1">
    <source>
        <dbReference type="ARBA" id="ARBA00010669"/>
    </source>
</evidence>
<dbReference type="EMBL" id="FOGS01000003">
    <property type="protein sequence ID" value="SER83986.1"/>
    <property type="molecule type" value="Genomic_DNA"/>
</dbReference>
<dbReference type="InterPro" id="IPR028883">
    <property type="entry name" value="tRNA_aden_deaminase"/>
</dbReference>
<dbReference type="InterPro" id="IPR016193">
    <property type="entry name" value="Cytidine_deaminase-like"/>
</dbReference>
<comment type="cofactor">
    <cofactor evidence="8">
        <name>Zn(2+)</name>
        <dbReference type="ChEBI" id="CHEBI:29105"/>
    </cofactor>
    <text evidence="8">Binds 1 zinc ion per subunit.</text>
</comment>
<dbReference type="CDD" id="cd01285">
    <property type="entry name" value="nucleoside_deaminase"/>
    <property type="match status" value="1"/>
</dbReference>
<name>A0A1H9SG31_9GAMM</name>
<dbReference type="STRING" id="416874.SAMN04487958_103231"/>
<evidence type="ECO:0000256" key="6">
    <source>
        <dbReference type="ARBA" id="ARBA00022833"/>
    </source>
</evidence>
<dbReference type="Pfam" id="PF14437">
    <property type="entry name" value="MafB19-deam"/>
    <property type="match status" value="1"/>
</dbReference>
<feature type="binding site" evidence="8">
    <location>
        <position position="55"/>
    </location>
    <ligand>
        <name>Zn(2+)</name>
        <dbReference type="ChEBI" id="CHEBI:29105"/>
        <note>catalytic</note>
    </ligand>
</feature>
<proteinExistence type="inferred from homology"/>
<dbReference type="AlphaFoldDB" id="A0A1H9SG31"/>
<dbReference type="GO" id="GO:0002100">
    <property type="term" value="P:tRNA wobble adenosine to inosine editing"/>
    <property type="evidence" value="ECO:0007669"/>
    <property type="project" value="UniProtKB-UniRule"/>
</dbReference>
<evidence type="ECO:0000256" key="5">
    <source>
        <dbReference type="ARBA" id="ARBA00022801"/>
    </source>
</evidence>
<keyword evidence="4 8" id="KW-0479">Metal-binding</keyword>
<evidence type="ECO:0000259" key="9">
    <source>
        <dbReference type="PROSITE" id="PS51747"/>
    </source>
</evidence>
<keyword evidence="11" id="KW-1185">Reference proteome</keyword>
<keyword evidence="5 8" id="KW-0378">Hydrolase</keyword>
<dbReference type="PROSITE" id="PS51747">
    <property type="entry name" value="CYT_DCMP_DEAMINASES_2"/>
    <property type="match status" value="1"/>
</dbReference>
<comment type="catalytic activity">
    <reaction evidence="7 8">
        <text>adenosine(34) in tRNA + H2O + H(+) = inosine(34) in tRNA + NH4(+)</text>
        <dbReference type="Rhea" id="RHEA:43168"/>
        <dbReference type="Rhea" id="RHEA-COMP:10373"/>
        <dbReference type="Rhea" id="RHEA-COMP:10374"/>
        <dbReference type="ChEBI" id="CHEBI:15377"/>
        <dbReference type="ChEBI" id="CHEBI:15378"/>
        <dbReference type="ChEBI" id="CHEBI:28938"/>
        <dbReference type="ChEBI" id="CHEBI:74411"/>
        <dbReference type="ChEBI" id="CHEBI:82852"/>
        <dbReference type="EC" id="3.5.4.33"/>
    </reaction>
</comment>
<comment type="function">
    <text evidence="8">Catalyzes the deamination of adenosine to inosine at the wobble position 34 of tRNA(Arg2).</text>
</comment>
<dbReference type="InterPro" id="IPR002125">
    <property type="entry name" value="CMP_dCMP_dom"/>
</dbReference>
<reference evidence="11" key="1">
    <citation type="submission" date="2016-10" db="EMBL/GenBank/DDBJ databases">
        <authorList>
            <person name="Varghese N."/>
            <person name="Submissions S."/>
        </authorList>
    </citation>
    <scope>NUCLEOTIDE SEQUENCE [LARGE SCALE GENOMIC DNA]</scope>
    <source>
        <strain evidence="11">CGMCC 1.6495</strain>
    </source>
</reference>
<dbReference type="InterPro" id="IPR058535">
    <property type="entry name" value="MafB19-deam"/>
</dbReference>
<evidence type="ECO:0000256" key="7">
    <source>
        <dbReference type="ARBA" id="ARBA00048045"/>
    </source>
</evidence>
<evidence type="ECO:0000256" key="3">
    <source>
        <dbReference type="ARBA" id="ARBA00022694"/>
    </source>
</evidence>
<dbReference type="EC" id="3.5.4.33" evidence="8"/>
<feature type="domain" description="CMP/dCMP-type deaminase" evidence="9">
    <location>
        <begin position="3"/>
        <end position="131"/>
    </location>
</feature>
<accession>A0A1H9SG31</accession>
<sequence>MIRSDEFYMHRALDQAHLAADMGEVPVGAVVVDDGGRIIGEAGNAPVSSCDPSGHAEIRALRAAAQQLGNYRLSGCTLFVTLEPCMMCVGAMIHARLRRLVYAAAEPRTGMVESKANLLAQPWFNHAIDVEGGVLAGQSSRCLKAFFTARRDEAGR</sequence>
<dbReference type="SUPFAM" id="SSF53927">
    <property type="entry name" value="Cytidine deaminase-like"/>
    <property type="match status" value="1"/>
</dbReference>
<dbReference type="GO" id="GO:0052717">
    <property type="term" value="F:tRNA-specific adenosine-34 deaminase activity"/>
    <property type="evidence" value="ECO:0007669"/>
    <property type="project" value="UniProtKB-UniRule"/>
</dbReference>
<keyword evidence="3 8" id="KW-0819">tRNA processing</keyword>
<comment type="similarity">
    <text evidence="1">Belongs to the cytidine and deoxycytidylate deaminase family. ADAT2 subfamily.</text>
</comment>
<dbReference type="PANTHER" id="PTHR11079">
    <property type="entry name" value="CYTOSINE DEAMINASE FAMILY MEMBER"/>
    <property type="match status" value="1"/>
</dbReference>
<dbReference type="Proteomes" id="UP000198505">
    <property type="component" value="Unassembled WGS sequence"/>
</dbReference>
<dbReference type="Gene3D" id="3.40.140.10">
    <property type="entry name" value="Cytidine Deaminase, domain 2"/>
    <property type="match status" value="1"/>
</dbReference>
<keyword evidence="6 8" id="KW-0862">Zinc</keyword>
<dbReference type="PANTHER" id="PTHR11079:SF202">
    <property type="entry name" value="TRNA-SPECIFIC ADENOSINE DEAMINASE"/>
    <property type="match status" value="1"/>
</dbReference>
<evidence type="ECO:0000313" key="10">
    <source>
        <dbReference type="EMBL" id="SER83986.1"/>
    </source>
</evidence>
<feature type="active site" description="Proton donor" evidence="8">
    <location>
        <position position="57"/>
    </location>
</feature>
<comment type="subunit">
    <text evidence="2 8">Homodimer.</text>
</comment>
<feature type="binding site" evidence="8">
    <location>
        <position position="85"/>
    </location>
    <ligand>
        <name>Zn(2+)</name>
        <dbReference type="ChEBI" id="CHEBI:29105"/>
        <note>catalytic</note>
    </ligand>
</feature>
<feature type="binding site" evidence="8">
    <location>
        <position position="88"/>
    </location>
    <ligand>
        <name>Zn(2+)</name>
        <dbReference type="ChEBI" id="CHEBI:29105"/>
        <note>catalytic</note>
    </ligand>
</feature>
<dbReference type="HAMAP" id="MF_00972">
    <property type="entry name" value="tRNA_aden_deaminase"/>
    <property type="match status" value="1"/>
</dbReference>
<dbReference type="NCBIfam" id="NF008113">
    <property type="entry name" value="PRK10860.1"/>
    <property type="match status" value="1"/>
</dbReference>
<protein>
    <recommendedName>
        <fullName evidence="8">tRNA-specific adenosine deaminase</fullName>
        <ecNumber evidence="8">3.5.4.33</ecNumber>
    </recommendedName>
</protein>
<gene>
    <name evidence="8" type="primary">tadA</name>
    <name evidence="10" type="ORF">SAMN04487958_103231</name>
</gene>
<evidence type="ECO:0000313" key="11">
    <source>
        <dbReference type="Proteomes" id="UP000198505"/>
    </source>
</evidence>
<dbReference type="GO" id="GO:0008270">
    <property type="term" value="F:zinc ion binding"/>
    <property type="evidence" value="ECO:0007669"/>
    <property type="project" value="UniProtKB-UniRule"/>
</dbReference>